<reference evidence="1 2" key="1">
    <citation type="submission" date="2018-10" db="EMBL/GenBank/DDBJ databases">
        <title>Genome sequencing of Mucilaginibacter sp. HYN0043.</title>
        <authorList>
            <person name="Kim M."/>
            <person name="Yi H."/>
        </authorList>
    </citation>
    <scope>NUCLEOTIDE SEQUENCE [LARGE SCALE GENOMIC DNA]</scope>
    <source>
        <strain evidence="1 2">HYN0043</strain>
    </source>
</reference>
<dbReference type="Proteomes" id="UP000270046">
    <property type="component" value="Chromosome"/>
</dbReference>
<dbReference type="AlphaFoldDB" id="A0A494VSK6"/>
<accession>A0A494VSK6</accession>
<dbReference type="RefSeq" id="WP_119408064.1">
    <property type="nucleotide sequence ID" value="NZ_CP032869.1"/>
</dbReference>
<dbReference type="SUPFAM" id="SSF109604">
    <property type="entry name" value="HD-domain/PDEase-like"/>
    <property type="match status" value="1"/>
</dbReference>
<dbReference type="EMBL" id="CP032869">
    <property type="protein sequence ID" value="AYL94345.1"/>
    <property type="molecule type" value="Genomic_DNA"/>
</dbReference>
<evidence type="ECO:0000313" key="2">
    <source>
        <dbReference type="Proteomes" id="UP000270046"/>
    </source>
</evidence>
<sequence length="200" mass="23142">MEFSVLQKNVTSHISSLFKLQQSDKFLYHDLKHVNRTIEAVKMLTAQSKLNELGTFIVETAVSFYSTGFLLEMENGLFTAVLLAEDLLKEHNVQQDIRHEICELILAMDKKYKRGFLEELTYDAISSDYGDPAFPVRHKLLVMEKETLGGVLVNEKESIIETLSQMKRHRYFTVQGLDAWDRVKTLNITLLEHQLSQFDK</sequence>
<evidence type="ECO:0000313" key="1">
    <source>
        <dbReference type="EMBL" id="AYL94345.1"/>
    </source>
</evidence>
<organism evidence="1 2">
    <name type="scientific">Mucilaginibacter celer</name>
    <dbReference type="NCBI Taxonomy" id="2305508"/>
    <lineage>
        <taxon>Bacteria</taxon>
        <taxon>Pseudomonadati</taxon>
        <taxon>Bacteroidota</taxon>
        <taxon>Sphingobacteriia</taxon>
        <taxon>Sphingobacteriales</taxon>
        <taxon>Sphingobacteriaceae</taxon>
        <taxon>Mucilaginibacter</taxon>
    </lineage>
</organism>
<dbReference type="KEGG" id="muh:HYN43_003105"/>
<proteinExistence type="predicted"/>
<keyword evidence="2" id="KW-1185">Reference proteome</keyword>
<gene>
    <name evidence="1" type="ORF">HYN43_003105</name>
</gene>
<protein>
    <submittedName>
        <fullName evidence="1">Uncharacterized protein</fullName>
    </submittedName>
</protein>
<name>A0A494VSK6_9SPHI</name>